<reference evidence="2 3" key="1">
    <citation type="journal article" date="2005" name="Nature">
        <title>The genome of the social amoeba Dictyostelium discoideum.</title>
        <authorList>
            <consortium name="The Dictyostelium discoideum Sequencing Consortium"/>
            <person name="Eichinger L."/>
            <person name="Pachebat J.A."/>
            <person name="Glockner G."/>
            <person name="Rajandream M.A."/>
            <person name="Sucgang R."/>
            <person name="Berriman M."/>
            <person name="Song J."/>
            <person name="Olsen R."/>
            <person name="Szafranski K."/>
            <person name="Xu Q."/>
            <person name="Tunggal B."/>
            <person name="Kummerfeld S."/>
            <person name="Madera M."/>
            <person name="Konfortov B.A."/>
            <person name="Rivero F."/>
            <person name="Bankier A.T."/>
            <person name="Lehmann R."/>
            <person name="Hamlin N."/>
            <person name="Davies R."/>
            <person name="Gaudet P."/>
            <person name="Fey P."/>
            <person name="Pilcher K."/>
            <person name="Chen G."/>
            <person name="Saunders D."/>
            <person name="Sodergren E."/>
            <person name="Davis P."/>
            <person name="Kerhornou A."/>
            <person name="Nie X."/>
            <person name="Hall N."/>
            <person name="Anjard C."/>
            <person name="Hemphill L."/>
            <person name="Bason N."/>
            <person name="Farbrother P."/>
            <person name="Desany B."/>
            <person name="Just E."/>
            <person name="Morio T."/>
            <person name="Rost R."/>
            <person name="Churcher C."/>
            <person name="Cooper J."/>
            <person name="Haydock S."/>
            <person name="van Driessche N."/>
            <person name="Cronin A."/>
            <person name="Goodhead I."/>
            <person name="Muzny D."/>
            <person name="Mourier T."/>
            <person name="Pain A."/>
            <person name="Lu M."/>
            <person name="Harper D."/>
            <person name="Lindsay R."/>
            <person name="Hauser H."/>
            <person name="James K."/>
            <person name="Quiles M."/>
            <person name="Madan Babu M."/>
            <person name="Saito T."/>
            <person name="Buchrieser C."/>
            <person name="Wardroper A."/>
            <person name="Felder M."/>
            <person name="Thangavelu M."/>
            <person name="Johnson D."/>
            <person name="Knights A."/>
            <person name="Loulseged H."/>
            <person name="Mungall K."/>
            <person name="Oliver K."/>
            <person name="Price C."/>
            <person name="Quail M.A."/>
            <person name="Urushihara H."/>
            <person name="Hernandez J."/>
            <person name="Rabbinowitsch E."/>
            <person name="Steffen D."/>
            <person name="Sanders M."/>
            <person name="Ma J."/>
            <person name="Kohara Y."/>
            <person name="Sharp S."/>
            <person name="Simmonds M."/>
            <person name="Spiegler S."/>
            <person name="Tivey A."/>
            <person name="Sugano S."/>
            <person name="White B."/>
            <person name="Walker D."/>
            <person name="Woodward J."/>
            <person name="Winckler T."/>
            <person name="Tanaka Y."/>
            <person name="Shaulsky G."/>
            <person name="Schleicher M."/>
            <person name="Weinstock G."/>
            <person name="Rosenthal A."/>
            <person name="Cox E.C."/>
            <person name="Chisholm R.L."/>
            <person name="Gibbs R."/>
            <person name="Loomis W.F."/>
            <person name="Platzer M."/>
            <person name="Kay R.R."/>
            <person name="Williams J."/>
            <person name="Dear P.H."/>
            <person name="Noegel A.A."/>
            <person name="Barrell B."/>
            <person name="Kuspa A."/>
        </authorList>
    </citation>
    <scope>NUCLEOTIDE SEQUENCE [LARGE SCALE GENOMIC DNA]</scope>
    <source>
        <strain evidence="2 3">AX4</strain>
    </source>
</reference>
<keyword evidence="1" id="KW-0472">Membrane</keyword>
<comment type="caution">
    <text evidence="2">The sequence shown here is derived from an EMBL/GenBank/DDBJ whole genome shotgun (WGS) entry which is preliminary data.</text>
</comment>
<dbReference type="AlphaFoldDB" id="Q54TZ9"/>
<feature type="transmembrane region" description="Helical" evidence="1">
    <location>
        <begin position="130"/>
        <end position="147"/>
    </location>
</feature>
<dbReference type="KEGG" id="ddi:DDB_G0281417"/>
<dbReference type="HOGENOM" id="CLU_919595_0_0_1"/>
<evidence type="ECO:0000313" key="2">
    <source>
        <dbReference type="EMBL" id="EAL66690.1"/>
    </source>
</evidence>
<dbReference type="VEuPathDB" id="AmoebaDB:DDB_G0281417"/>
<keyword evidence="1" id="KW-1133">Transmembrane helix</keyword>
<dbReference type="dictyBase" id="DDB_G0281417"/>
<evidence type="ECO:0008006" key="4">
    <source>
        <dbReference type="Google" id="ProtNLM"/>
    </source>
</evidence>
<feature type="transmembrane region" description="Helical" evidence="1">
    <location>
        <begin position="50"/>
        <end position="68"/>
    </location>
</feature>
<evidence type="ECO:0000256" key="1">
    <source>
        <dbReference type="SAM" id="Phobius"/>
    </source>
</evidence>
<dbReference type="RefSeq" id="XP_640662.1">
    <property type="nucleotide sequence ID" value="XM_635570.1"/>
</dbReference>
<dbReference type="PaxDb" id="44689-DDB0205568"/>
<feature type="transmembrane region" description="Helical" evidence="1">
    <location>
        <begin position="175"/>
        <end position="197"/>
    </location>
</feature>
<keyword evidence="3" id="KW-1185">Reference proteome</keyword>
<organism evidence="2 3">
    <name type="scientific">Dictyostelium discoideum</name>
    <name type="common">Social amoeba</name>
    <dbReference type="NCBI Taxonomy" id="44689"/>
    <lineage>
        <taxon>Eukaryota</taxon>
        <taxon>Amoebozoa</taxon>
        <taxon>Evosea</taxon>
        <taxon>Eumycetozoa</taxon>
        <taxon>Dictyostelia</taxon>
        <taxon>Dictyosteliales</taxon>
        <taxon>Dictyosteliaceae</taxon>
        <taxon>Dictyostelium</taxon>
    </lineage>
</organism>
<gene>
    <name evidence="2" type="ORF">DDB_G0281417</name>
</gene>
<evidence type="ECO:0000313" key="3">
    <source>
        <dbReference type="Proteomes" id="UP000002195"/>
    </source>
</evidence>
<sequence length="303" mass="34775">MENNSNCNHCQTIIKEIRKQDNVNLQAHEKQPNDVGTIKYRADQAGHWRGAFNGFDYIIFGVAVGAFSNINMSYFWATILTIGLNFFILLGRQALMWEYDLKKLDGKLSIDASYFNALAPVDSVYGNKRGVLIVVIIGIITCTAGLVEQARIYKDSFQTPYFYWEPSPDFQLNPIFNMFAMNLLNLFCAFLSLYFYFKLTGCVSYEFDVRGQKSLFFYSPCIGNRTVIINNGNNNQNQGGSISQTNNNTSNQPIYYHPNKLELVMILLDKKHLNIFARECRANHVYLELEFDETRGRRICGIE</sequence>
<proteinExistence type="predicted"/>
<dbReference type="Proteomes" id="UP000002195">
    <property type="component" value="Unassembled WGS sequence"/>
</dbReference>
<protein>
    <recommendedName>
        <fullName evidence="4">Transmembrane protein</fullName>
    </recommendedName>
</protein>
<keyword evidence="1" id="KW-0812">Transmembrane</keyword>
<dbReference type="InParanoid" id="Q54TZ9"/>
<name>Q54TZ9_DICDI</name>
<dbReference type="EMBL" id="AAFI02000041">
    <property type="protein sequence ID" value="EAL66690.1"/>
    <property type="molecule type" value="Genomic_DNA"/>
</dbReference>
<accession>Q54TZ9</accession>
<dbReference type="GeneID" id="8623046"/>
<feature type="transmembrane region" description="Helical" evidence="1">
    <location>
        <begin position="74"/>
        <end position="95"/>
    </location>
</feature>